<feature type="transmembrane region" description="Helical" evidence="5">
    <location>
        <begin position="347"/>
        <end position="367"/>
    </location>
</feature>
<dbReference type="Gene3D" id="1.20.1720.10">
    <property type="entry name" value="Multidrug resistance protein D"/>
    <property type="match status" value="1"/>
</dbReference>
<feature type="transmembrane region" description="Helical" evidence="5">
    <location>
        <begin position="438"/>
        <end position="459"/>
    </location>
</feature>
<feature type="transmembrane region" description="Helical" evidence="5">
    <location>
        <begin position="153"/>
        <end position="171"/>
    </location>
</feature>
<dbReference type="PANTHER" id="PTHR42718">
    <property type="entry name" value="MAJOR FACILITATOR SUPERFAMILY MULTIDRUG TRANSPORTER MFSC"/>
    <property type="match status" value="1"/>
</dbReference>
<accession>A0A1H7SED5</accession>
<feature type="transmembrane region" description="Helical" evidence="5">
    <location>
        <begin position="95"/>
        <end position="118"/>
    </location>
</feature>
<feature type="transmembrane region" description="Helical" evidence="5">
    <location>
        <begin position="379"/>
        <end position="403"/>
    </location>
</feature>
<feature type="transmembrane region" description="Helical" evidence="5">
    <location>
        <begin position="124"/>
        <end position="141"/>
    </location>
</feature>
<keyword evidence="3 5" id="KW-1133">Transmembrane helix</keyword>
<dbReference type="EMBL" id="FNZQ01000008">
    <property type="protein sequence ID" value="SEL70566.1"/>
    <property type="molecule type" value="Genomic_DNA"/>
</dbReference>
<feature type="transmembrane region" description="Helical" evidence="5">
    <location>
        <begin position="214"/>
        <end position="234"/>
    </location>
</feature>
<dbReference type="InterPro" id="IPR020846">
    <property type="entry name" value="MFS_dom"/>
</dbReference>
<dbReference type="GO" id="GO:0022857">
    <property type="term" value="F:transmembrane transporter activity"/>
    <property type="evidence" value="ECO:0007669"/>
    <property type="project" value="InterPro"/>
</dbReference>
<protein>
    <submittedName>
        <fullName evidence="7">Drug resistance transporter, EmrB/QacA subfamily</fullName>
    </submittedName>
</protein>
<dbReference type="CDD" id="cd17321">
    <property type="entry name" value="MFS_MMR_MDR_like"/>
    <property type="match status" value="1"/>
</dbReference>
<evidence type="ECO:0000259" key="6">
    <source>
        <dbReference type="PROSITE" id="PS50850"/>
    </source>
</evidence>
<dbReference type="PROSITE" id="PS50850">
    <property type="entry name" value="MFS"/>
    <property type="match status" value="1"/>
</dbReference>
<dbReference type="InterPro" id="IPR036259">
    <property type="entry name" value="MFS_trans_sf"/>
</dbReference>
<keyword evidence="2 5" id="KW-0812">Transmembrane</keyword>
<feature type="transmembrane region" description="Helical" evidence="5">
    <location>
        <begin position="26"/>
        <end position="43"/>
    </location>
</feature>
<name>A0A1H7SED5_9RHOB</name>
<feature type="transmembrane region" description="Helical" evidence="5">
    <location>
        <begin position="177"/>
        <end position="194"/>
    </location>
</feature>
<evidence type="ECO:0000256" key="3">
    <source>
        <dbReference type="ARBA" id="ARBA00022989"/>
    </source>
</evidence>
<dbReference type="GO" id="GO:0016020">
    <property type="term" value="C:membrane"/>
    <property type="evidence" value="ECO:0007669"/>
    <property type="project" value="UniProtKB-SubCell"/>
</dbReference>
<dbReference type="STRING" id="188906.SAMN04488526_3309"/>
<feature type="domain" description="Major facilitator superfamily (MFS) profile" evidence="6">
    <location>
        <begin position="25"/>
        <end position="466"/>
    </location>
</feature>
<evidence type="ECO:0000256" key="5">
    <source>
        <dbReference type="SAM" id="Phobius"/>
    </source>
</evidence>
<dbReference type="Proteomes" id="UP000199283">
    <property type="component" value="Unassembled WGS sequence"/>
</dbReference>
<dbReference type="Gene3D" id="1.20.1250.20">
    <property type="entry name" value="MFS general substrate transporter like domains"/>
    <property type="match status" value="1"/>
</dbReference>
<evidence type="ECO:0000256" key="2">
    <source>
        <dbReference type="ARBA" id="ARBA00022692"/>
    </source>
</evidence>
<evidence type="ECO:0000256" key="4">
    <source>
        <dbReference type="ARBA" id="ARBA00023136"/>
    </source>
</evidence>
<dbReference type="RefSeq" id="WP_092764851.1">
    <property type="nucleotide sequence ID" value="NZ_FNZQ01000008.1"/>
</dbReference>
<dbReference type="AlphaFoldDB" id="A0A1H7SED5"/>
<feature type="transmembrane region" description="Helical" evidence="5">
    <location>
        <begin position="240"/>
        <end position="260"/>
    </location>
</feature>
<organism evidence="7 8">
    <name type="scientific">Jannaschia helgolandensis</name>
    <dbReference type="NCBI Taxonomy" id="188906"/>
    <lineage>
        <taxon>Bacteria</taxon>
        <taxon>Pseudomonadati</taxon>
        <taxon>Pseudomonadota</taxon>
        <taxon>Alphaproteobacteria</taxon>
        <taxon>Rhodobacterales</taxon>
        <taxon>Roseobacteraceae</taxon>
        <taxon>Jannaschia</taxon>
    </lineage>
</organism>
<keyword evidence="4 5" id="KW-0472">Membrane</keyword>
<comment type="subcellular location">
    <subcellularLocation>
        <location evidence="1">Membrane</location>
        <topology evidence="1">Multi-pass membrane protein</topology>
    </subcellularLocation>
</comment>
<evidence type="ECO:0000256" key="1">
    <source>
        <dbReference type="ARBA" id="ARBA00004141"/>
    </source>
</evidence>
<feature type="transmembrane region" description="Helical" evidence="5">
    <location>
        <begin position="309"/>
        <end position="327"/>
    </location>
</feature>
<evidence type="ECO:0000313" key="7">
    <source>
        <dbReference type="EMBL" id="SEL70566.1"/>
    </source>
</evidence>
<dbReference type="SUPFAM" id="SSF103473">
    <property type="entry name" value="MFS general substrate transporter"/>
    <property type="match status" value="1"/>
</dbReference>
<dbReference type="InterPro" id="IPR011701">
    <property type="entry name" value="MFS"/>
</dbReference>
<proteinExistence type="predicted"/>
<feature type="transmembrane region" description="Helical" evidence="5">
    <location>
        <begin position="63"/>
        <end position="83"/>
    </location>
</feature>
<dbReference type="OrthoDB" id="2414439at2"/>
<gene>
    <name evidence="7" type="ORF">SAMN04488526_3309</name>
</gene>
<sequence>MTNALPLPCTPVPAVAAAPQGARGTLIAATVASSLAFVLGSIVNVALPQMQADFGTGPSGAQWIVNAYLLPLGALVLMGGALGDHFGRKRVFQTGLGVFAASCLLAAGAWSFPVLLIARVLEGLGAAMIAPTSLAILAEAFSGSDRGRAVGTWAGAGAAAGAVAPVAGGWIVDVAGWRWAFIAVLPFAASAYVIARHSIRESIADVNARAPLDWLGAALVSVGLLAAVWGLIALPDTGTSGTTIPALILGAALLTGFVVVEGRKGDAAMIPLVLFRDSGFSGLTLFTFFLYAALGGLMLLLPYTLISGLGYAASAAGLAILPMPLIIGAMSRFSGGALVDRFGTSNLLAGGAALVTVGFLLLAQLPADATYLPDILPGLLSLSVGMALAVAPLTSAVLSSAGAARSGTASGVNNAVSRIGGLVATALLGLVLSGDLLAGFAVAAWAGAALAGLSVAVALRLPDGGNEKPPDT</sequence>
<dbReference type="Pfam" id="PF07690">
    <property type="entry name" value="MFS_1"/>
    <property type="match status" value="1"/>
</dbReference>
<feature type="transmembrane region" description="Helical" evidence="5">
    <location>
        <begin position="280"/>
        <end position="303"/>
    </location>
</feature>
<feature type="transmembrane region" description="Helical" evidence="5">
    <location>
        <begin position="415"/>
        <end position="432"/>
    </location>
</feature>
<evidence type="ECO:0000313" key="8">
    <source>
        <dbReference type="Proteomes" id="UP000199283"/>
    </source>
</evidence>
<reference evidence="7 8" key="1">
    <citation type="submission" date="2016-10" db="EMBL/GenBank/DDBJ databases">
        <authorList>
            <person name="de Groot N.N."/>
        </authorList>
    </citation>
    <scope>NUCLEOTIDE SEQUENCE [LARGE SCALE GENOMIC DNA]</scope>
    <source>
        <strain evidence="7 8">DSM 14858</strain>
    </source>
</reference>
<keyword evidence="8" id="KW-1185">Reference proteome</keyword>
<dbReference type="PANTHER" id="PTHR42718:SF42">
    <property type="entry name" value="EXPORT PROTEIN"/>
    <property type="match status" value="1"/>
</dbReference>